<accession>A0A251VEW4</accession>
<sequence length="53" mass="5676">MISITELISISGSVTPESKPKVVMAEIYTEEWAEGCNGDSAVPSPSRSDHHDS</sequence>
<name>A0A251VEW4_HELAN</name>
<dbReference type="Proteomes" id="UP000215914">
    <property type="component" value="Chromosome 2"/>
</dbReference>
<gene>
    <name evidence="1" type="ORF">HannXRQ_Chr02g0038111</name>
</gene>
<reference evidence="2" key="1">
    <citation type="journal article" date="2017" name="Nature">
        <title>The sunflower genome provides insights into oil metabolism, flowering and Asterid evolution.</title>
        <authorList>
            <person name="Badouin H."/>
            <person name="Gouzy J."/>
            <person name="Grassa C.J."/>
            <person name="Murat F."/>
            <person name="Staton S.E."/>
            <person name="Cottret L."/>
            <person name="Lelandais-Briere C."/>
            <person name="Owens G.L."/>
            <person name="Carrere S."/>
            <person name="Mayjonade B."/>
            <person name="Legrand L."/>
            <person name="Gill N."/>
            <person name="Kane N.C."/>
            <person name="Bowers J.E."/>
            <person name="Hubner S."/>
            <person name="Bellec A."/>
            <person name="Berard A."/>
            <person name="Berges H."/>
            <person name="Blanchet N."/>
            <person name="Boniface M.C."/>
            <person name="Brunel D."/>
            <person name="Catrice O."/>
            <person name="Chaidir N."/>
            <person name="Claudel C."/>
            <person name="Donnadieu C."/>
            <person name="Faraut T."/>
            <person name="Fievet G."/>
            <person name="Helmstetter N."/>
            <person name="King M."/>
            <person name="Knapp S.J."/>
            <person name="Lai Z."/>
            <person name="Le Paslier M.C."/>
            <person name="Lippi Y."/>
            <person name="Lorenzon L."/>
            <person name="Mandel J.R."/>
            <person name="Marage G."/>
            <person name="Marchand G."/>
            <person name="Marquand E."/>
            <person name="Bret-Mestries E."/>
            <person name="Morien E."/>
            <person name="Nambeesan S."/>
            <person name="Nguyen T."/>
            <person name="Pegot-Espagnet P."/>
            <person name="Pouilly N."/>
            <person name="Raftis F."/>
            <person name="Sallet E."/>
            <person name="Schiex T."/>
            <person name="Thomas J."/>
            <person name="Vandecasteele C."/>
            <person name="Vares D."/>
            <person name="Vear F."/>
            <person name="Vautrin S."/>
            <person name="Crespi M."/>
            <person name="Mangin B."/>
            <person name="Burke J.M."/>
            <person name="Salse J."/>
            <person name="Munos S."/>
            <person name="Vincourt P."/>
            <person name="Rieseberg L.H."/>
            <person name="Langlade N.B."/>
        </authorList>
    </citation>
    <scope>NUCLEOTIDE SEQUENCE [LARGE SCALE GENOMIC DNA]</scope>
    <source>
        <strain evidence="2">cv. SF193</strain>
    </source>
</reference>
<protein>
    <submittedName>
        <fullName evidence="1">Uncharacterized protein</fullName>
    </submittedName>
</protein>
<evidence type="ECO:0000313" key="2">
    <source>
        <dbReference type="Proteomes" id="UP000215914"/>
    </source>
</evidence>
<proteinExistence type="predicted"/>
<dbReference type="InParanoid" id="A0A251VEW4"/>
<dbReference type="EMBL" id="CM007891">
    <property type="protein sequence ID" value="OTG33753.1"/>
    <property type="molecule type" value="Genomic_DNA"/>
</dbReference>
<dbReference type="AlphaFoldDB" id="A0A251VEW4"/>
<organism evidence="1 2">
    <name type="scientific">Helianthus annuus</name>
    <name type="common">Common sunflower</name>
    <dbReference type="NCBI Taxonomy" id="4232"/>
    <lineage>
        <taxon>Eukaryota</taxon>
        <taxon>Viridiplantae</taxon>
        <taxon>Streptophyta</taxon>
        <taxon>Embryophyta</taxon>
        <taxon>Tracheophyta</taxon>
        <taxon>Spermatophyta</taxon>
        <taxon>Magnoliopsida</taxon>
        <taxon>eudicotyledons</taxon>
        <taxon>Gunneridae</taxon>
        <taxon>Pentapetalae</taxon>
        <taxon>asterids</taxon>
        <taxon>campanulids</taxon>
        <taxon>Asterales</taxon>
        <taxon>Asteraceae</taxon>
        <taxon>Asteroideae</taxon>
        <taxon>Heliantheae alliance</taxon>
        <taxon>Heliantheae</taxon>
        <taxon>Helianthus</taxon>
    </lineage>
</organism>
<evidence type="ECO:0000313" key="1">
    <source>
        <dbReference type="EMBL" id="OTG33753.1"/>
    </source>
</evidence>
<keyword evidence="2" id="KW-1185">Reference proteome</keyword>